<keyword evidence="6" id="KW-1185">Reference proteome</keyword>
<dbReference type="Pfam" id="PF13793">
    <property type="entry name" value="Pribosyltran_N"/>
    <property type="match status" value="1"/>
</dbReference>
<dbReference type="InterPro" id="IPR000836">
    <property type="entry name" value="PRTase_dom"/>
</dbReference>
<evidence type="ECO:0000256" key="2">
    <source>
        <dbReference type="RuleBase" id="RU004324"/>
    </source>
</evidence>
<dbReference type="Gene3D" id="3.40.50.2020">
    <property type="match status" value="2"/>
</dbReference>
<dbReference type="SUPFAM" id="SSF53271">
    <property type="entry name" value="PRTase-like"/>
    <property type="match status" value="2"/>
</dbReference>
<dbReference type="InterPro" id="IPR005946">
    <property type="entry name" value="Rib-P_diPkinase"/>
</dbReference>
<gene>
    <name evidence="5" type="ORF">I8E28_06775</name>
</gene>
<dbReference type="GO" id="GO:0002189">
    <property type="term" value="C:ribose phosphate diphosphokinase complex"/>
    <property type="evidence" value="ECO:0007669"/>
    <property type="project" value="TreeGrafter"/>
</dbReference>
<keyword evidence="1 2" id="KW-0545">Nucleotide biosynthesis</keyword>
<feature type="domain" description="Ribose-phosphate pyrophosphokinase N-terminal" evidence="4">
    <location>
        <begin position="11"/>
        <end position="109"/>
    </location>
</feature>
<evidence type="ECO:0000256" key="1">
    <source>
        <dbReference type="ARBA" id="ARBA00022727"/>
    </source>
</evidence>
<dbReference type="SMART" id="SM01400">
    <property type="entry name" value="Pribosyltran_N"/>
    <property type="match status" value="1"/>
</dbReference>
<dbReference type="CDD" id="cd06223">
    <property type="entry name" value="PRTases_typeI"/>
    <property type="match status" value="2"/>
</dbReference>
<dbReference type="NCBIfam" id="TIGR01251">
    <property type="entry name" value="ribP_PPkin"/>
    <property type="match status" value="1"/>
</dbReference>
<dbReference type="InterPro" id="IPR029057">
    <property type="entry name" value="PRTase-like"/>
</dbReference>
<dbReference type="AlphaFoldDB" id="A0A934UR92"/>
<comment type="caution">
    <text evidence="5">The sequence shown here is derived from an EMBL/GenBank/DDBJ whole genome shotgun (WGS) entry which is preliminary data.</text>
</comment>
<dbReference type="GO" id="GO:0006164">
    <property type="term" value="P:purine nucleotide biosynthetic process"/>
    <property type="evidence" value="ECO:0007669"/>
    <property type="project" value="TreeGrafter"/>
</dbReference>
<dbReference type="InterPro" id="IPR029099">
    <property type="entry name" value="Pribosyltran_N"/>
</dbReference>
<name>A0A934UR92_9BURK</name>
<protein>
    <submittedName>
        <fullName evidence="5">Ribose-phosphate pyrophosphokinase</fullName>
    </submittedName>
</protein>
<comment type="similarity">
    <text evidence="2">Belongs to the ribose-phosphate pyrophosphokinase family.</text>
</comment>
<dbReference type="NCBIfam" id="NF005537">
    <property type="entry name" value="PRK07199.1"/>
    <property type="match status" value="1"/>
</dbReference>
<evidence type="ECO:0000259" key="3">
    <source>
        <dbReference type="Pfam" id="PF00156"/>
    </source>
</evidence>
<feature type="domain" description="Phosphoribosyltransferase" evidence="3">
    <location>
        <begin position="162"/>
        <end position="271"/>
    </location>
</feature>
<organism evidence="5 6">
    <name type="scientific">Ramlibacter algicola</name>
    <dbReference type="NCBI Taxonomy" id="2795217"/>
    <lineage>
        <taxon>Bacteria</taxon>
        <taxon>Pseudomonadati</taxon>
        <taxon>Pseudomonadota</taxon>
        <taxon>Betaproteobacteria</taxon>
        <taxon>Burkholderiales</taxon>
        <taxon>Comamonadaceae</taxon>
        <taxon>Ramlibacter</taxon>
    </lineage>
</organism>
<dbReference type="Pfam" id="PF00156">
    <property type="entry name" value="Pribosyltran"/>
    <property type="match status" value="1"/>
</dbReference>
<reference evidence="5" key="1">
    <citation type="submission" date="2020-12" db="EMBL/GenBank/DDBJ databases">
        <title>Ramlibacter sp. nov., isolated from a freshwater alga, Cryptomonas.</title>
        <authorList>
            <person name="Kim H.M."/>
            <person name="Jeon C.O."/>
        </authorList>
    </citation>
    <scope>NUCLEOTIDE SEQUENCE</scope>
    <source>
        <strain evidence="5">CrO1</strain>
    </source>
</reference>
<evidence type="ECO:0000313" key="6">
    <source>
        <dbReference type="Proteomes" id="UP000617041"/>
    </source>
</evidence>
<accession>A0A934UR92</accession>
<dbReference type="GO" id="GO:0004749">
    <property type="term" value="F:ribose phosphate diphosphokinase activity"/>
    <property type="evidence" value="ECO:0007669"/>
    <property type="project" value="TreeGrafter"/>
</dbReference>
<evidence type="ECO:0000313" key="5">
    <source>
        <dbReference type="EMBL" id="MBK0392287.1"/>
    </source>
</evidence>
<evidence type="ECO:0000259" key="4">
    <source>
        <dbReference type="Pfam" id="PF13793"/>
    </source>
</evidence>
<dbReference type="GO" id="GO:0006015">
    <property type="term" value="P:5-phosphoribose 1-diphosphate biosynthetic process"/>
    <property type="evidence" value="ECO:0007669"/>
    <property type="project" value="TreeGrafter"/>
</dbReference>
<dbReference type="EMBL" id="JAEDAO010000001">
    <property type="protein sequence ID" value="MBK0392287.1"/>
    <property type="molecule type" value="Genomic_DNA"/>
</dbReference>
<dbReference type="RefSeq" id="WP_200787232.1">
    <property type="nucleotide sequence ID" value="NZ_JAEDAO010000001.1"/>
</dbReference>
<dbReference type="GO" id="GO:0005737">
    <property type="term" value="C:cytoplasm"/>
    <property type="evidence" value="ECO:0007669"/>
    <property type="project" value="TreeGrafter"/>
</dbReference>
<proteinExistence type="inferred from homology"/>
<dbReference type="Proteomes" id="UP000617041">
    <property type="component" value="Unassembled WGS sequence"/>
</dbReference>
<sequence>MSVLVVPLPGAEPIAADLAGHLGAETGSIDFRRFPDGESYLRLLADPAGRDVVVAAALRDPDAQALSLWFVADTARELGARSVGLATPYLPYMRQDARFKPGEAITSRSFGRYVSQAFDWLVTVDPHLHRYDSLDAVYSIRTAVVPSAPAVAHWVQAHVPEAVLVGPDAESEQWVADVARRVGCPWQVLTKTRRGDRDVEITLPDPQLVQGRRAVLLDDIISSGHTMGEAARHVRDASGQAPTCIGVHALFDADARQYLLDCGAGRVVTCNTVRDPSNAIDVLPDVAMAIRGLLA</sequence>
<dbReference type="PANTHER" id="PTHR10210">
    <property type="entry name" value="RIBOSE-PHOSPHATE DIPHOSPHOKINASE FAMILY MEMBER"/>
    <property type="match status" value="1"/>
</dbReference>
<dbReference type="PANTHER" id="PTHR10210:SF41">
    <property type="entry name" value="RIBOSE-PHOSPHATE PYROPHOSPHOKINASE 1, CHLOROPLASTIC"/>
    <property type="match status" value="1"/>
</dbReference>
<dbReference type="GO" id="GO:0000287">
    <property type="term" value="F:magnesium ion binding"/>
    <property type="evidence" value="ECO:0007669"/>
    <property type="project" value="InterPro"/>
</dbReference>